<comment type="caution">
    <text evidence="3">The sequence shown here is derived from an EMBL/GenBank/DDBJ whole genome shotgun (WGS) entry which is preliminary data.</text>
</comment>
<sequence>MTQGAKATLLEVIALGPRDAEHAEAGGADRLELVTDMASDGLTPPDSVVEAVLAATDLPVRVMLRDGASFRPRDLATLTDTAKRLADAGAREFVFGFLTEDGAIDVGACRALADELAGLKWTFHRAVDHARDVLAAHAALVDLGCDTVLTAGHASGVAAGADLLRKLAVREAGPRVLVGGGLRAEQIPALREAGLDAFHVGSGVRTAGWDEPVDVAAVRRWAALTA</sequence>
<proteinExistence type="inferred from homology"/>
<dbReference type="RefSeq" id="WP_344412882.1">
    <property type="nucleotide sequence ID" value="NZ_BAAANN010000002.1"/>
</dbReference>
<name>A0ABP5BCG2_9PSEU</name>
<dbReference type="SUPFAM" id="SSF110395">
    <property type="entry name" value="CutC-like"/>
    <property type="match status" value="1"/>
</dbReference>
<dbReference type="Pfam" id="PF03932">
    <property type="entry name" value="CutC"/>
    <property type="match status" value="1"/>
</dbReference>
<keyword evidence="4" id="KW-1185">Reference proteome</keyword>
<dbReference type="InterPro" id="IPR005627">
    <property type="entry name" value="CutC-like"/>
</dbReference>
<dbReference type="Gene3D" id="3.20.20.380">
    <property type="entry name" value="Copper homeostasis (CutC) domain"/>
    <property type="match status" value="1"/>
</dbReference>
<evidence type="ECO:0000313" key="4">
    <source>
        <dbReference type="Proteomes" id="UP001501116"/>
    </source>
</evidence>
<comment type="similarity">
    <text evidence="1">Belongs to the CutC family.</text>
</comment>
<dbReference type="PANTHER" id="PTHR12598">
    <property type="entry name" value="COPPER HOMEOSTASIS PROTEIN CUTC"/>
    <property type="match status" value="1"/>
</dbReference>
<accession>A0ABP5BCG2</accession>
<dbReference type="Proteomes" id="UP001501116">
    <property type="component" value="Unassembled WGS sequence"/>
</dbReference>
<dbReference type="PANTHER" id="PTHR12598:SF0">
    <property type="entry name" value="COPPER HOMEOSTASIS PROTEIN CUTC HOMOLOG"/>
    <property type="match status" value="1"/>
</dbReference>
<reference evidence="4" key="1">
    <citation type="journal article" date="2019" name="Int. J. Syst. Evol. Microbiol.">
        <title>The Global Catalogue of Microorganisms (GCM) 10K type strain sequencing project: providing services to taxonomists for standard genome sequencing and annotation.</title>
        <authorList>
            <consortium name="The Broad Institute Genomics Platform"/>
            <consortium name="The Broad Institute Genome Sequencing Center for Infectious Disease"/>
            <person name="Wu L."/>
            <person name="Ma J."/>
        </authorList>
    </citation>
    <scope>NUCLEOTIDE SEQUENCE [LARGE SCALE GENOMIC DNA]</scope>
    <source>
        <strain evidence="4">JCM 14545</strain>
    </source>
</reference>
<organism evidence="3 4">
    <name type="scientific">Amycolatopsis minnesotensis</name>
    <dbReference type="NCBI Taxonomy" id="337894"/>
    <lineage>
        <taxon>Bacteria</taxon>
        <taxon>Bacillati</taxon>
        <taxon>Actinomycetota</taxon>
        <taxon>Actinomycetes</taxon>
        <taxon>Pseudonocardiales</taxon>
        <taxon>Pseudonocardiaceae</taxon>
        <taxon>Amycolatopsis</taxon>
    </lineage>
</organism>
<dbReference type="InterPro" id="IPR036822">
    <property type="entry name" value="CutC-like_dom_sf"/>
</dbReference>
<evidence type="ECO:0000313" key="3">
    <source>
        <dbReference type="EMBL" id="GAA1940734.1"/>
    </source>
</evidence>
<dbReference type="EMBL" id="BAAANN010000002">
    <property type="protein sequence ID" value="GAA1940734.1"/>
    <property type="molecule type" value="Genomic_DNA"/>
</dbReference>
<evidence type="ECO:0000256" key="1">
    <source>
        <dbReference type="ARBA" id="ARBA00007768"/>
    </source>
</evidence>
<protein>
    <recommendedName>
        <fullName evidence="2">Copper homeostasis protein cutC homolog</fullName>
    </recommendedName>
</protein>
<evidence type="ECO:0000256" key="2">
    <source>
        <dbReference type="ARBA" id="ARBA00019014"/>
    </source>
</evidence>
<gene>
    <name evidence="3" type="ORF">GCM10009754_05000</name>
</gene>